<protein>
    <submittedName>
        <fullName evidence="3">Uncharacterized protein LOC117644225</fullName>
    </submittedName>
</protein>
<organism evidence="3">
    <name type="scientific">Thrips palmi</name>
    <name type="common">Melon thrips</name>
    <dbReference type="NCBI Taxonomy" id="161013"/>
    <lineage>
        <taxon>Eukaryota</taxon>
        <taxon>Metazoa</taxon>
        <taxon>Ecdysozoa</taxon>
        <taxon>Arthropoda</taxon>
        <taxon>Hexapoda</taxon>
        <taxon>Insecta</taxon>
        <taxon>Pterygota</taxon>
        <taxon>Neoptera</taxon>
        <taxon>Paraneoptera</taxon>
        <taxon>Thysanoptera</taxon>
        <taxon>Terebrantia</taxon>
        <taxon>Thripoidea</taxon>
        <taxon>Thripidae</taxon>
        <taxon>Thrips</taxon>
    </lineage>
</organism>
<sequence>MSLLCLFLGGALVLSVLQQVQSKYINSFAGPFIVVAHTIEPCPSDGSVVLMLRPSHFYPARPFDRQTLTGQMWSKHNLTDNLLAHVDMAVRSNNQWKDNAFVFKFPNSGCSVLRDHLPDMWRIMGHVVVKNESVSWTFPHFPVMPYGRYKFRVVTRFMNKAAAIPLSCLTVDCEIIPKPTVEPKQ</sequence>
<evidence type="ECO:0000313" key="2">
    <source>
        <dbReference type="Proteomes" id="UP000515158"/>
    </source>
</evidence>
<dbReference type="GeneID" id="117644225"/>
<feature type="chain" id="PRO_5028148129" evidence="1">
    <location>
        <begin position="23"/>
        <end position="185"/>
    </location>
</feature>
<dbReference type="Proteomes" id="UP000515158">
    <property type="component" value="Unplaced"/>
</dbReference>
<name>A0A6P8YQ38_THRPL</name>
<keyword evidence="1" id="KW-0732">Signal</keyword>
<dbReference type="AlphaFoldDB" id="A0A6P8YQ38"/>
<evidence type="ECO:0000313" key="3">
    <source>
        <dbReference type="RefSeq" id="XP_034239385.1"/>
    </source>
</evidence>
<reference evidence="3" key="1">
    <citation type="submission" date="2025-08" db="UniProtKB">
        <authorList>
            <consortium name="RefSeq"/>
        </authorList>
    </citation>
    <scope>IDENTIFICATION</scope>
    <source>
        <tissue evidence="3">Total insect</tissue>
    </source>
</reference>
<dbReference type="KEGG" id="tpal:117644225"/>
<dbReference type="RefSeq" id="XP_034239385.1">
    <property type="nucleotide sequence ID" value="XM_034383494.1"/>
</dbReference>
<dbReference type="InParanoid" id="A0A6P8YQ38"/>
<keyword evidence="2" id="KW-1185">Reference proteome</keyword>
<proteinExistence type="predicted"/>
<evidence type="ECO:0000256" key="1">
    <source>
        <dbReference type="SAM" id="SignalP"/>
    </source>
</evidence>
<accession>A0A6P8YQ38</accession>
<feature type="signal peptide" evidence="1">
    <location>
        <begin position="1"/>
        <end position="22"/>
    </location>
</feature>
<gene>
    <name evidence="3" type="primary">LOC117644225</name>
</gene>